<dbReference type="RefSeq" id="WP_133816901.1">
    <property type="nucleotide sequence ID" value="NZ_SNZH01000001.1"/>
</dbReference>
<dbReference type="InterPro" id="IPR023198">
    <property type="entry name" value="PGP-like_dom2"/>
</dbReference>
<evidence type="ECO:0000313" key="1">
    <source>
        <dbReference type="EMBL" id="TDR48794.1"/>
    </source>
</evidence>
<dbReference type="GO" id="GO:0016791">
    <property type="term" value="F:phosphatase activity"/>
    <property type="evidence" value="ECO:0007669"/>
    <property type="project" value="UniProtKB-ARBA"/>
</dbReference>
<dbReference type="GO" id="GO:0004713">
    <property type="term" value="F:protein tyrosine kinase activity"/>
    <property type="evidence" value="ECO:0007669"/>
    <property type="project" value="TreeGrafter"/>
</dbReference>
<evidence type="ECO:0000313" key="2">
    <source>
        <dbReference type="Proteomes" id="UP000295293"/>
    </source>
</evidence>
<comment type="caution">
    <text evidence="1">The sequence shown here is derived from an EMBL/GenBank/DDBJ whole genome shotgun (WGS) entry which is preliminary data.</text>
</comment>
<dbReference type="SUPFAM" id="SSF56784">
    <property type="entry name" value="HAD-like"/>
    <property type="match status" value="1"/>
</dbReference>
<dbReference type="AlphaFoldDB" id="A0A4R6ZAK7"/>
<dbReference type="Gene3D" id="3.40.50.1000">
    <property type="entry name" value="HAD superfamily/HAD-like"/>
    <property type="match status" value="1"/>
</dbReference>
<dbReference type="OrthoDB" id="9792518at2"/>
<organism evidence="1 2">
    <name type="scientific">Tahibacter aquaticus</name>
    <dbReference type="NCBI Taxonomy" id="520092"/>
    <lineage>
        <taxon>Bacteria</taxon>
        <taxon>Pseudomonadati</taxon>
        <taxon>Pseudomonadota</taxon>
        <taxon>Gammaproteobacteria</taxon>
        <taxon>Lysobacterales</taxon>
        <taxon>Rhodanobacteraceae</taxon>
        <taxon>Tahibacter</taxon>
    </lineage>
</organism>
<dbReference type="GO" id="GO:0005829">
    <property type="term" value="C:cytosol"/>
    <property type="evidence" value="ECO:0007669"/>
    <property type="project" value="TreeGrafter"/>
</dbReference>
<accession>A0A4R6ZAK7</accession>
<dbReference type="InterPro" id="IPR036412">
    <property type="entry name" value="HAD-like_sf"/>
</dbReference>
<dbReference type="Gene3D" id="1.10.150.240">
    <property type="entry name" value="Putative phosphatase, domain 2"/>
    <property type="match status" value="1"/>
</dbReference>
<dbReference type="EMBL" id="SNZH01000001">
    <property type="protein sequence ID" value="TDR48794.1"/>
    <property type="molecule type" value="Genomic_DNA"/>
</dbReference>
<sequence length="218" mass="23785">MQLVLFDLDGTLIHSEAGIVGSLRHAFERLGFAAPPLEELRRWIGPPLRQSFPQVLGDDPALIEQAVGHYRERFDSQGWAEHEVYAGIAELIESLHAQGRTLAIVTTKMQVQARKIVEHLSFGRHFRQIYGPSGDGSHSEKAAMIAQALSDFGVAADNAVMIGDRHFDIEGARHNSVRGIGVSWGFGSREELIGAGAQAIAEHPADLASLVRRVPDPV</sequence>
<reference evidence="1 2" key="1">
    <citation type="submission" date="2019-03" db="EMBL/GenBank/DDBJ databases">
        <title>Genomic Encyclopedia of Type Strains, Phase IV (KMG-IV): sequencing the most valuable type-strain genomes for metagenomic binning, comparative biology and taxonomic classification.</title>
        <authorList>
            <person name="Goeker M."/>
        </authorList>
    </citation>
    <scope>NUCLEOTIDE SEQUENCE [LARGE SCALE GENOMIC DNA]</scope>
    <source>
        <strain evidence="1 2">DSM 21667</strain>
    </source>
</reference>
<dbReference type="InterPro" id="IPR023214">
    <property type="entry name" value="HAD_sf"/>
</dbReference>
<protein>
    <submittedName>
        <fullName evidence="1">Phosphoglycolate phosphatase</fullName>
    </submittedName>
</protein>
<dbReference type="PANTHER" id="PTHR43434:SF20">
    <property type="entry name" value="5'-NUCLEOTIDASE"/>
    <property type="match status" value="1"/>
</dbReference>
<gene>
    <name evidence="1" type="ORF">DFR29_101418</name>
</gene>
<dbReference type="InterPro" id="IPR050155">
    <property type="entry name" value="HAD-like_hydrolase_sf"/>
</dbReference>
<dbReference type="Proteomes" id="UP000295293">
    <property type="component" value="Unassembled WGS sequence"/>
</dbReference>
<dbReference type="FunFam" id="3.40.50.1000:FF:000022">
    <property type="entry name" value="Phosphoglycolate phosphatase"/>
    <property type="match status" value="1"/>
</dbReference>
<dbReference type="InterPro" id="IPR041492">
    <property type="entry name" value="HAD_2"/>
</dbReference>
<name>A0A4R6ZAK7_9GAMM</name>
<dbReference type="PANTHER" id="PTHR43434">
    <property type="entry name" value="PHOSPHOGLYCOLATE PHOSPHATASE"/>
    <property type="match status" value="1"/>
</dbReference>
<keyword evidence="2" id="KW-1185">Reference proteome</keyword>
<proteinExistence type="predicted"/>
<dbReference type="Pfam" id="PF13419">
    <property type="entry name" value="HAD_2"/>
    <property type="match status" value="1"/>
</dbReference>